<keyword evidence="5" id="KW-1185">Reference proteome</keyword>
<dbReference type="InterPro" id="IPR001647">
    <property type="entry name" value="HTH_TetR"/>
</dbReference>
<dbReference type="SUPFAM" id="SSF46689">
    <property type="entry name" value="Homeodomain-like"/>
    <property type="match status" value="1"/>
</dbReference>
<dbReference type="Gene3D" id="1.10.357.10">
    <property type="entry name" value="Tetracycline Repressor, domain 2"/>
    <property type="match status" value="1"/>
</dbReference>
<dbReference type="Pfam" id="PF08362">
    <property type="entry name" value="TetR_C_3"/>
    <property type="match status" value="1"/>
</dbReference>
<organism evidence="4 5">
    <name type="scientific">Sneathiella marina</name>
    <dbReference type="NCBI Taxonomy" id="2950108"/>
    <lineage>
        <taxon>Bacteria</taxon>
        <taxon>Pseudomonadati</taxon>
        <taxon>Pseudomonadota</taxon>
        <taxon>Alphaproteobacteria</taxon>
        <taxon>Sneathiellales</taxon>
        <taxon>Sneathiellaceae</taxon>
        <taxon>Sneathiella</taxon>
    </lineage>
</organism>
<evidence type="ECO:0000313" key="4">
    <source>
        <dbReference type="EMBL" id="USG63211.1"/>
    </source>
</evidence>
<sequence>MDQSTDGNAQGRIRLANMERIMKAAEKVFAESGFRGATTSAIALEADLPKANIHYYFGTKEKLYRAVLDDIVDVWLSSFKGLGESDDPAATLSDYVRAKMELSKSRPEASRVFANELIRGAPRINTYLSTELKDWVDEKAALIDTWIEQGKMAPVDSQHLIFHIWALTQTWADFESQWSAILGRENGLTDEDFNVATNNIITTILRTCGLVPVSARQQ</sequence>
<gene>
    <name evidence="4" type="ORF">NBZ79_09510</name>
</gene>
<dbReference type="Pfam" id="PF00440">
    <property type="entry name" value="TetR_N"/>
    <property type="match status" value="1"/>
</dbReference>
<dbReference type="PROSITE" id="PS50977">
    <property type="entry name" value="HTH_TETR_2"/>
    <property type="match status" value="1"/>
</dbReference>
<evidence type="ECO:0000256" key="1">
    <source>
        <dbReference type="ARBA" id="ARBA00023125"/>
    </source>
</evidence>
<dbReference type="Gene3D" id="1.10.10.60">
    <property type="entry name" value="Homeodomain-like"/>
    <property type="match status" value="1"/>
</dbReference>
<dbReference type="SUPFAM" id="SSF48498">
    <property type="entry name" value="Tetracyclin repressor-like, C-terminal domain"/>
    <property type="match status" value="1"/>
</dbReference>
<reference evidence="4" key="1">
    <citation type="submission" date="2022-06" db="EMBL/GenBank/DDBJ databases">
        <title>Sneathiella actinostolidae sp. nov., isolated from a sea anemonein the Western Pacific Ocean.</title>
        <authorList>
            <person name="Wei M.J."/>
        </authorList>
    </citation>
    <scope>NUCLEOTIDE SEQUENCE</scope>
    <source>
        <strain evidence="4">PHK-P5</strain>
    </source>
</reference>
<dbReference type="InterPro" id="IPR036271">
    <property type="entry name" value="Tet_transcr_reg_TetR-rel_C_sf"/>
</dbReference>
<dbReference type="PANTHER" id="PTHR30328:SF54">
    <property type="entry name" value="HTH-TYPE TRANSCRIPTIONAL REPRESSOR SCO4008"/>
    <property type="match status" value="1"/>
</dbReference>
<evidence type="ECO:0000256" key="2">
    <source>
        <dbReference type="PROSITE-ProRule" id="PRU00335"/>
    </source>
</evidence>
<accession>A0ABY4W8N6</accession>
<evidence type="ECO:0000313" key="5">
    <source>
        <dbReference type="Proteomes" id="UP001056291"/>
    </source>
</evidence>
<evidence type="ECO:0000259" key="3">
    <source>
        <dbReference type="PROSITE" id="PS50977"/>
    </source>
</evidence>
<dbReference type="PRINTS" id="PR00455">
    <property type="entry name" value="HTHTETR"/>
</dbReference>
<dbReference type="RefSeq" id="WP_251937929.1">
    <property type="nucleotide sequence ID" value="NZ_CP098747.1"/>
</dbReference>
<protein>
    <submittedName>
        <fullName evidence="4">TetR/AcrR family transcriptional regulator</fullName>
    </submittedName>
</protein>
<keyword evidence="1 2" id="KW-0238">DNA-binding</keyword>
<dbReference type="Proteomes" id="UP001056291">
    <property type="component" value="Chromosome"/>
</dbReference>
<dbReference type="PANTHER" id="PTHR30328">
    <property type="entry name" value="TRANSCRIPTIONAL REPRESSOR"/>
    <property type="match status" value="1"/>
</dbReference>
<proteinExistence type="predicted"/>
<dbReference type="InterPro" id="IPR013573">
    <property type="entry name" value="Tscrpt_reg_YcdC_C"/>
</dbReference>
<feature type="DNA-binding region" description="H-T-H motif" evidence="2">
    <location>
        <begin position="38"/>
        <end position="57"/>
    </location>
</feature>
<feature type="domain" description="HTH tetR-type" evidence="3">
    <location>
        <begin position="15"/>
        <end position="75"/>
    </location>
</feature>
<name>A0ABY4W8N6_9PROT</name>
<dbReference type="InterPro" id="IPR009057">
    <property type="entry name" value="Homeodomain-like_sf"/>
</dbReference>
<dbReference type="InterPro" id="IPR050109">
    <property type="entry name" value="HTH-type_TetR-like_transc_reg"/>
</dbReference>
<dbReference type="EMBL" id="CP098747">
    <property type="protein sequence ID" value="USG63211.1"/>
    <property type="molecule type" value="Genomic_DNA"/>
</dbReference>